<gene>
    <name evidence="2" type="ORF">ATO8_09728</name>
</gene>
<dbReference type="AlphaFoldDB" id="W4HK65"/>
<keyword evidence="3" id="KW-1185">Reference proteome</keyword>
<dbReference type="Proteomes" id="UP000019063">
    <property type="component" value="Unassembled WGS sequence"/>
</dbReference>
<evidence type="ECO:0008006" key="4">
    <source>
        <dbReference type="Google" id="ProtNLM"/>
    </source>
</evidence>
<feature type="chain" id="PRO_5004842193" description="Lipoprotein" evidence="1">
    <location>
        <begin position="29"/>
        <end position="218"/>
    </location>
</feature>
<reference evidence="2 3" key="1">
    <citation type="journal article" date="2014" name="Antonie Van Leeuwenhoek">
        <title>Roseivivax atlanticus sp. nov., isolated from surface seawater of the Atlantic Ocean.</title>
        <authorList>
            <person name="Li G."/>
            <person name="Lai Q."/>
            <person name="Liu X."/>
            <person name="Sun F."/>
            <person name="Shao Z."/>
        </authorList>
    </citation>
    <scope>NUCLEOTIDE SEQUENCE [LARGE SCALE GENOMIC DNA]</scope>
    <source>
        <strain evidence="2 3">22II-s10s</strain>
    </source>
</reference>
<comment type="caution">
    <text evidence="2">The sequence shown here is derived from an EMBL/GenBank/DDBJ whole genome shotgun (WGS) entry which is preliminary data.</text>
</comment>
<evidence type="ECO:0000256" key="1">
    <source>
        <dbReference type="SAM" id="SignalP"/>
    </source>
</evidence>
<name>W4HK65_9RHOB</name>
<dbReference type="STRING" id="1379903.ATO8_09728"/>
<dbReference type="RefSeq" id="WP_043844176.1">
    <property type="nucleotide sequence ID" value="NZ_AQQW01000005.1"/>
</dbReference>
<protein>
    <recommendedName>
        <fullName evidence="4">Lipoprotein</fullName>
    </recommendedName>
</protein>
<proteinExistence type="predicted"/>
<evidence type="ECO:0000313" key="2">
    <source>
        <dbReference type="EMBL" id="ETW12813.1"/>
    </source>
</evidence>
<feature type="signal peptide" evidence="1">
    <location>
        <begin position="1"/>
        <end position="28"/>
    </location>
</feature>
<dbReference type="EMBL" id="AQQW01000005">
    <property type="protein sequence ID" value="ETW12813.1"/>
    <property type="molecule type" value="Genomic_DNA"/>
</dbReference>
<sequence length="218" mass="24206">MGVHTLSRFWRGVVLATSAFLCAPPAIAQVAEGVIFGHRIGKRVEGYEYADLRQELFSWPFVLAEPEDAAAQFDRLRLIVTPVTGTLVAVLGIAEFETPQEARDFGARLQTALWARFGPSLFLHTRELCEPIDAWRCTHHPRDTALHLSRHGEFALRLTVYATKSVTPAVHLGLAPIKGSQTFFALDALMTEESATIAEQQRRQVLEEAEEGVLRGVD</sequence>
<accession>W4HK65</accession>
<evidence type="ECO:0000313" key="3">
    <source>
        <dbReference type="Proteomes" id="UP000019063"/>
    </source>
</evidence>
<organism evidence="2 3">
    <name type="scientific">Roseivivax marinus</name>
    <dbReference type="NCBI Taxonomy" id="1379903"/>
    <lineage>
        <taxon>Bacteria</taxon>
        <taxon>Pseudomonadati</taxon>
        <taxon>Pseudomonadota</taxon>
        <taxon>Alphaproteobacteria</taxon>
        <taxon>Rhodobacterales</taxon>
        <taxon>Roseobacteraceae</taxon>
        <taxon>Roseivivax</taxon>
    </lineage>
</organism>
<keyword evidence="1" id="KW-0732">Signal</keyword>